<keyword evidence="1" id="KW-0812">Transmembrane</keyword>
<evidence type="ECO:0000256" key="1">
    <source>
        <dbReference type="SAM" id="Phobius"/>
    </source>
</evidence>
<sequence>MDLSFNLTQQEKPANKREKVLTLGSKILSVKQNYGLRILTSLALLLIAAASTLALRNPGLTGICLAGSYLTFNRARKVSNLEGKTDSIKILNSLTPNLVEFSGLTLTAFFSPQILVTVAAIGLVGFTECFRSQLDRKISKNGFSFITQQERTLILGGVFLLSFLNVYWMFYGLILISGLVLADLVYSLYQMTRN</sequence>
<keyword evidence="1" id="KW-0472">Membrane</keyword>
<feature type="transmembrane region" description="Helical" evidence="1">
    <location>
        <begin position="142"/>
        <end position="164"/>
    </location>
</feature>
<dbReference type="KEGG" id="ncon:LC1Nh_0395"/>
<protein>
    <submittedName>
        <fullName evidence="2">Uncharacterized protein</fullName>
    </submittedName>
</protein>
<feature type="transmembrane region" description="Helical" evidence="1">
    <location>
        <begin position="109"/>
        <end position="130"/>
    </location>
</feature>
<proteinExistence type="predicted"/>
<accession>A0A5Q0UFE9</accession>
<dbReference type="AlphaFoldDB" id="A0A5Q0UFE9"/>
<evidence type="ECO:0000313" key="3">
    <source>
        <dbReference type="Proteomes" id="UP000377803"/>
    </source>
</evidence>
<dbReference type="Proteomes" id="UP000377803">
    <property type="component" value="Chromosome"/>
</dbReference>
<organism evidence="2 3">
    <name type="scientific">Candidatus Nanohalobium constans</name>
    <dbReference type="NCBI Taxonomy" id="2565781"/>
    <lineage>
        <taxon>Archaea</taxon>
        <taxon>Candidatus Nanohalarchaeota</taxon>
        <taxon>Candidatus Nanohalobia</taxon>
        <taxon>Candidatus Nanohalobiales</taxon>
        <taxon>Candidatus Nanohalobiaceae</taxon>
        <taxon>Candidatus Nanohalobium</taxon>
    </lineage>
</organism>
<evidence type="ECO:0000313" key="2">
    <source>
        <dbReference type="EMBL" id="QGA80296.1"/>
    </source>
</evidence>
<gene>
    <name evidence="2" type="ORF">LC1Nh_0395</name>
</gene>
<dbReference type="EMBL" id="CP040089">
    <property type="protein sequence ID" value="QGA80296.1"/>
    <property type="molecule type" value="Genomic_DNA"/>
</dbReference>
<name>A0A5Q0UFE9_9ARCH</name>
<feature type="transmembrane region" description="Helical" evidence="1">
    <location>
        <begin position="34"/>
        <end position="55"/>
    </location>
</feature>
<reference evidence="3" key="1">
    <citation type="submission" date="2019-05" db="EMBL/GenBank/DDBJ databases">
        <title>Candidatus Nanohalobium constans, a novel model system to study the DPANN nano-sized archaea: genomic and physiological characterization of a nanoarchaeon co-cultured with its chitinotrophic host.</title>
        <authorList>
            <person name="La Cono V."/>
            <person name="Arcadi E."/>
            <person name="Crisafi F."/>
            <person name="Denaro R."/>
            <person name="La Spada G."/>
            <person name="Messina E."/>
            <person name="Smedile F."/>
            <person name="Toshchakov S.V."/>
            <person name="Shevchenko M.A."/>
            <person name="Golyshin P.N."/>
            <person name="Golyshina O.V."/>
            <person name="Ferrer M."/>
            <person name="Rohde M."/>
            <person name="Mushegian A."/>
            <person name="Sorokin D.Y."/>
            <person name="Giuliano L."/>
            <person name="Yakimov M.M."/>
        </authorList>
    </citation>
    <scope>NUCLEOTIDE SEQUENCE [LARGE SCALE GENOMIC DNA]</scope>
    <source>
        <strain evidence="3">LC1Nh</strain>
    </source>
</reference>
<keyword evidence="1" id="KW-1133">Transmembrane helix</keyword>
<keyword evidence="3" id="KW-1185">Reference proteome</keyword>